<keyword evidence="5" id="KW-0539">Nucleus</keyword>
<protein>
    <recommendedName>
        <fullName evidence="11">Rad21/Rec8-like protein N-terminal domain-containing protein</fullName>
    </recommendedName>
</protein>
<evidence type="ECO:0000313" key="10">
    <source>
        <dbReference type="EMBL" id="KZN09487.1"/>
    </source>
</evidence>
<evidence type="ECO:0000256" key="4">
    <source>
        <dbReference type="ARBA" id="ARBA00022829"/>
    </source>
</evidence>
<evidence type="ECO:0000256" key="1">
    <source>
        <dbReference type="ARBA" id="ARBA00004123"/>
    </source>
</evidence>
<dbReference type="FunFam" id="1.10.10.580:FF:000002">
    <property type="entry name" value="Sister chromatid cohesion 1 protein 4"/>
    <property type="match status" value="1"/>
</dbReference>
<evidence type="ECO:0008006" key="11">
    <source>
        <dbReference type="Google" id="ProtNLM"/>
    </source>
</evidence>
<dbReference type="InterPro" id="IPR036390">
    <property type="entry name" value="WH_DNA-bd_sf"/>
</dbReference>
<dbReference type="SUPFAM" id="SSF46785">
    <property type="entry name" value="Winged helix' DNA-binding domain"/>
    <property type="match status" value="1"/>
</dbReference>
<evidence type="ECO:0000256" key="7">
    <source>
        <dbReference type="SAM" id="MobiDB-lite"/>
    </source>
</evidence>
<comment type="subcellular location">
    <subcellularLocation>
        <location evidence="1">Nucleus</location>
    </subcellularLocation>
</comment>
<keyword evidence="3" id="KW-0132">Cell division</keyword>
<accession>A0A166GY28</accession>
<keyword evidence="3" id="KW-0131">Cell cycle</keyword>
<keyword evidence="3" id="KW-0498">Mitosis</keyword>
<feature type="domain" description="Rad21/Rec8-like protein N-terminal" evidence="9">
    <location>
        <begin position="1"/>
        <end position="101"/>
    </location>
</feature>
<dbReference type="OMA" id="DSARRTC"/>
<name>A0A166GY28_DAUCS</name>
<keyword evidence="4" id="KW-0159">Chromosome partition</keyword>
<dbReference type="PANTHER" id="PTHR12585:SF69">
    <property type="entry name" value="FI11703P"/>
    <property type="match status" value="1"/>
</dbReference>
<dbReference type="Gene3D" id="1.10.10.580">
    <property type="entry name" value="Structural maintenance of chromosome 1. Chain E"/>
    <property type="match status" value="1"/>
</dbReference>
<dbReference type="STRING" id="79200.A0A166GY28"/>
<dbReference type="PANTHER" id="PTHR12585">
    <property type="entry name" value="SCC1 / RAD21 FAMILY MEMBER"/>
    <property type="match status" value="1"/>
</dbReference>
<dbReference type="AlphaFoldDB" id="A0A166GY28"/>
<dbReference type="Gramene" id="KZN09487">
    <property type="protein sequence ID" value="KZN09487"/>
    <property type="gene ID" value="DCAR_002143"/>
</dbReference>
<dbReference type="GO" id="GO:0008278">
    <property type="term" value="C:cohesin complex"/>
    <property type="evidence" value="ECO:0007669"/>
    <property type="project" value="InterPro"/>
</dbReference>
<dbReference type="Pfam" id="PF04824">
    <property type="entry name" value="Rad21_Rec8"/>
    <property type="match status" value="1"/>
</dbReference>
<comment type="similarity">
    <text evidence="2">Belongs to the rad21 family.</text>
</comment>
<comment type="caution">
    <text evidence="10">The sequence shown here is derived from an EMBL/GenBank/DDBJ whole genome shotgun (WGS) entry which is preliminary data.</text>
</comment>
<reference evidence="10" key="1">
    <citation type="journal article" date="2016" name="Nat. Genet.">
        <title>A high-quality carrot genome assembly provides new insights into carotenoid accumulation and asterid genome evolution.</title>
        <authorList>
            <person name="Iorizzo M."/>
            <person name="Ellison S."/>
            <person name="Senalik D."/>
            <person name="Zeng P."/>
            <person name="Satapoomin P."/>
            <person name="Huang J."/>
            <person name="Bowman M."/>
            <person name="Iovene M."/>
            <person name="Sanseverino W."/>
            <person name="Cavagnaro P."/>
            <person name="Yildiz M."/>
            <person name="Macko-Podgorni A."/>
            <person name="Moranska E."/>
            <person name="Grzebelus E."/>
            <person name="Grzebelus D."/>
            <person name="Ashrafi H."/>
            <person name="Zheng Z."/>
            <person name="Cheng S."/>
            <person name="Spooner D."/>
            <person name="Van Deynze A."/>
            <person name="Simon P."/>
        </authorList>
    </citation>
    <scope>NUCLEOTIDE SEQUENCE [LARGE SCALE GENOMIC DNA]</scope>
    <source>
        <tissue evidence="10">Leaf</tissue>
    </source>
</reference>
<evidence type="ECO:0000259" key="9">
    <source>
        <dbReference type="Pfam" id="PF04825"/>
    </source>
</evidence>
<evidence type="ECO:0000256" key="2">
    <source>
        <dbReference type="ARBA" id="ARBA00009870"/>
    </source>
</evidence>
<dbReference type="InterPro" id="IPR039781">
    <property type="entry name" value="Rad21/Rec8-like"/>
</dbReference>
<evidence type="ECO:0000256" key="6">
    <source>
        <dbReference type="ARBA" id="ARBA00064543"/>
    </source>
</evidence>
<evidence type="ECO:0000259" key="8">
    <source>
        <dbReference type="Pfam" id="PF04824"/>
    </source>
</evidence>
<dbReference type="InterPro" id="IPR006910">
    <property type="entry name" value="Rad21_Rec8_N"/>
</dbReference>
<proteinExistence type="inferred from homology"/>
<feature type="region of interest" description="Disordered" evidence="7">
    <location>
        <begin position="421"/>
        <end position="450"/>
    </location>
</feature>
<dbReference type="InterPro" id="IPR023093">
    <property type="entry name" value="ScpA-like_C"/>
</dbReference>
<evidence type="ECO:0000256" key="3">
    <source>
        <dbReference type="ARBA" id="ARBA00022776"/>
    </source>
</evidence>
<dbReference type="GO" id="GO:0005634">
    <property type="term" value="C:nucleus"/>
    <property type="evidence" value="ECO:0007669"/>
    <property type="project" value="UniProtKB-SubCell"/>
</dbReference>
<dbReference type="EMBL" id="LNRQ01000001">
    <property type="protein sequence ID" value="KZN09487.1"/>
    <property type="molecule type" value="Genomic_DNA"/>
</dbReference>
<organism evidence="10">
    <name type="scientific">Daucus carota subsp. sativus</name>
    <name type="common">Carrot</name>
    <dbReference type="NCBI Taxonomy" id="79200"/>
    <lineage>
        <taxon>Eukaryota</taxon>
        <taxon>Viridiplantae</taxon>
        <taxon>Streptophyta</taxon>
        <taxon>Embryophyta</taxon>
        <taxon>Tracheophyta</taxon>
        <taxon>Spermatophyta</taxon>
        <taxon>Magnoliopsida</taxon>
        <taxon>eudicotyledons</taxon>
        <taxon>Gunneridae</taxon>
        <taxon>Pentapetalae</taxon>
        <taxon>asterids</taxon>
        <taxon>campanulids</taxon>
        <taxon>Apiales</taxon>
        <taxon>Apiaceae</taxon>
        <taxon>Apioideae</taxon>
        <taxon>Scandiceae</taxon>
        <taxon>Daucinae</taxon>
        <taxon>Daucus</taxon>
        <taxon>Daucus sect. Daucus</taxon>
    </lineage>
</organism>
<gene>
    <name evidence="10" type="ORF">DCAR_002143</name>
</gene>
<feature type="domain" description="Rad21/Rec8-like protein C-terminal eukaryotic" evidence="8">
    <location>
        <begin position="1160"/>
        <end position="1205"/>
    </location>
</feature>
<dbReference type="GO" id="GO:0007062">
    <property type="term" value="P:sister chromatid cohesion"/>
    <property type="evidence" value="ECO:0007669"/>
    <property type="project" value="InterPro"/>
</dbReference>
<sequence>MFYSQFILAKKGPLGTIWIAAHLERKLRKNQVADTDIGDSVDSIISPDVPIALRLSSHLLVGVVRIYSRKVNYLFDDCSEALLKIKQAFRSTAVDLPPEESTAPYHSITLPETFDLDDFELPDNDLEGNYVDHHISSKDQITLQDTMDGVAYSTSQFGLDERFGDGDTSGLDLDESSVKPMSSFNHEGIDEMTEKSKIMNTSTSKHIEENDGNNSNSYQIEYDQAPRTPGLLEEPNLSNIQETSACDDHLESENQNLTDLAGKENLKNASSNSDLYLVHKNVANDLLGSRVETDLPSMFSPTSGDPVGAIAVENNSSLNTCLAPSIPKGVEDVQNGNHSNHNCHVSFADKTCEDCQELQEVRPGEHNIGNPNLSITSEPVSEGILKENEILYKVELSNNVESEVDIMQSCLLDNAMKSNKEFNGTSEHEKSETQDKTDKSRDMLESGGSVHDLVSCNEETNQIESSGAPIIPFEVAGSCPETLEREEDPFSVKLSTVVRGEECGEGDGLKQVAEGNHTAVEVPCNKLKDKAENVTALDCQLETINSSVCSDFPAPEKLLSVPEADALNNVSMGTTPAQMFAQNDGSNDTSVTIIGKKRSFTESSLTMQSLTSVDSSAIVRHKTTPESVPADDDLLSSILVGRKSFALKVKETPQQGLPYLKRHRAAPRSSASKRKVLMDDMMVLHGDMIRQQLTNTEDIRRLRKKAPCTRPEILMIQKQFLEDDMFRETLFTGMSLELASLHNETYDFSETKISLDDVTINDASLDFGMNRSMVSLKDKAVTFLGAANDMDLYDEFDSRVAEMGGSSNIMGVRVNNKAQPAQTPVLVESQQGDGQIVGLDLTNDVAEARDIQDLHSETVEMDADAANLKEPVVVCSSSAVDVIGNGVDNRTDGVLHLAADISNEVDASLQVKEPVETTNQEAAVLSIEIDAYTNADKKDLDIDVTVVHDVQKNEEIPVNEMETCAEVQVETDNQADGVAHTEIEPTSLSYLDMGDCSTHILGDEHVMDERRQTDQALIEEDMFLYAEAEYNSKNLERAEYNAKNLERGFCDAENVVNSSDSVMFDVDLRNATYNGTAKEVDIDQVDYNNLEYSTAGNNTDFLNYDDDEGAEADDEDVPNAEEALFIDNSGWSSRTRAVAKYLQTLFDKETEGGSKVLPIDSLLAGKSRKEASRMFFETLVLKTKDYIHVEQTSPYDNINVLPRAKLTKVDF</sequence>
<feature type="compositionally biased region" description="Basic and acidic residues" evidence="7">
    <location>
        <begin position="426"/>
        <end position="444"/>
    </location>
</feature>
<comment type="subunit">
    <text evidence="6">Component of the cohesin complex.</text>
</comment>
<dbReference type="GO" id="GO:0003682">
    <property type="term" value="F:chromatin binding"/>
    <property type="evidence" value="ECO:0007669"/>
    <property type="project" value="TreeGrafter"/>
</dbReference>
<evidence type="ECO:0000256" key="5">
    <source>
        <dbReference type="ARBA" id="ARBA00023242"/>
    </source>
</evidence>
<dbReference type="GO" id="GO:1990414">
    <property type="term" value="P:replication-born double-strand break repair via sister chromatid exchange"/>
    <property type="evidence" value="ECO:0007669"/>
    <property type="project" value="TreeGrafter"/>
</dbReference>
<dbReference type="Pfam" id="PF04825">
    <property type="entry name" value="Rad21_Rec8_N"/>
    <property type="match status" value="1"/>
</dbReference>
<dbReference type="CDD" id="cd21793">
    <property type="entry name" value="Rad21_Rec8_M_AtSYN1-like"/>
    <property type="match status" value="1"/>
</dbReference>
<dbReference type="GO" id="GO:0007059">
    <property type="term" value="P:chromosome segregation"/>
    <property type="evidence" value="ECO:0007669"/>
    <property type="project" value="UniProtKB-KW"/>
</dbReference>
<dbReference type="InterPro" id="IPR006909">
    <property type="entry name" value="Rad21/Rec8_C_eu"/>
</dbReference>